<dbReference type="GO" id="GO:0008138">
    <property type="term" value="F:protein tyrosine/serine/threonine phosphatase activity"/>
    <property type="evidence" value="ECO:0007669"/>
    <property type="project" value="TreeGrafter"/>
</dbReference>
<name>A0A2K1QUP3_9PEZI</name>
<dbReference type="PANTHER" id="PTHR47550">
    <property type="entry name" value="DUAL SPECIFICITY PROTEIN PHOSPHATASE PPS1"/>
    <property type="match status" value="1"/>
</dbReference>
<dbReference type="InterPro" id="IPR000387">
    <property type="entry name" value="Tyr_Pase_dom"/>
</dbReference>
<dbReference type="EMBL" id="NKHZ01000039">
    <property type="protein sequence ID" value="PNS18775.1"/>
    <property type="molecule type" value="Genomic_DNA"/>
</dbReference>
<evidence type="ECO:0000259" key="4">
    <source>
        <dbReference type="PROSITE" id="PS50054"/>
    </source>
</evidence>
<dbReference type="SUPFAM" id="SSF52799">
    <property type="entry name" value="(Phosphotyrosine protein) phosphatases II"/>
    <property type="match status" value="2"/>
</dbReference>
<dbReference type="PANTHER" id="PTHR47550:SF1">
    <property type="entry name" value="DUAL SPECIFICITY PROTEIN PHOSPHATASE PPS1"/>
    <property type="match status" value="1"/>
</dbReference>
<accession>A0A2K1QUP3</accession>
<dbReference type="InterPro" id="IPR000340">
    <property type="entry name" value="Dual-sp_phosphatase_cat-dom"/>
</dbReference>
<evidence type="ECO:0000259" key="5">
    <source>
        <dbReference type="PROSITE" id="PS50056"/>
    </source>
</evidence>
<dbReference type="Gene3D" id="3.90.190.10">
    <property type="entry name" value="Protein tyrosine phosphatase superfamily"/>
    <property type="match status" value="1"/>
</dbReference>
<evidence type="ECO:0000313" key="7">
    <source>
        <dbReference type="Proteomes" id="UP000243797"/>
    </source>
</evidence>
<comment type="caution">
    <text evidence="6">The sequence shown here is derived from an EMBL/GenBank/DDBJ whole genome shotgun (WGS) entry which is preliminary data.</text>
</comment>
<feature type="compositionally biased region" description="Low complexity" evidence="3">
    <location>
        <begin position="12"/>
        <end position="31"/>
    </location>
</feature>
<protein>
    <submittedName>
        <fullName evidence="6">Dual specificity protein phosphatase PPS1</fullName>
    </submittedName>
</protein>
<keyword evidence="7" id="KW-1185">Reference proteome</keyword>
<dbReference type="AlphaFoldDB" id="A0A2K1QUP3"/>
<evidence type="ECO:0000256" key="2">
    <source>
        <dbReference type="ARBA" id="ARBA00022912"/>
    </source>
</evidence>
<dbReference type="SMART" id="SM00195">
    <property type="entry name" value="DSPc"/>
    <property type="match status" value="1"/>
</dbReference>
<feature type="domain" description="Tyrosine-protein phosphatase" evidence="4">
    <location>
        <begin position="553"/>
        <end position="714"/>
    </location>
</feature>
<feature type="region of interest" description="Disordered" evidence="3">
    <location>
        <begin position="1"/>
        <end position="74"/>
    </location>
</feature>
<dbReference type="GO" id="GO:0005634">
    <property type="term" value="C:nucleus"/>
    <property type="evidence" value="ECO:0007669"/>
    <property type="project" value="GOC"/>
</dbReference>
<dbReference type="InterPro" id="IPR029021">
    <property type="entry name" value="Prot-tyrosine_phosphatase-like"/>
</dbReference>
<keyword evidence="1" id="KW-0378">Hydrolase</keyword>
<dbReference type="InterPro" id="IPR016130">
    <property type="entry name" value="Tyr_Pase_AS"/>
</dbReference>
<feature type="region of interest" description="Disordered" evidence="3">
    <location>
        <begin position="438"/>
        <end position="459"/>
    </location>
</feature>
<feature type="compositionally biased region" description="Low complexity" evidence="3">
    <location>
        <begin position="59"/>
        <end position="69"/>
    </location>
</feature>
<dbReference type="OrthoDB" id="273181at2759"/>
<dbReference type="STRING" id="2082308.A0A2K1QUP3"/>
<feature type="domain" description="Tyrosine specific protein phosphatases" evidence="5">
    <location>
        <begin position="633"/>
        <end position="701"/>
    </location>
</feature>
<dbReference type="FunFam" id="3.90.190.10:FF:000110">
    <property type="entry name" value="PPS1p Protein phosphatase"/>
    <property type="match status" value="1"/>
</dbReference>
<organism evidence="6 7">
    <name type="scientific">Sphaceloma murrayae</name>
    <dbReference type="NCBI Taxonomy" id="2082308"/>
    <lineage>
        <taxon>Eukaryota</taxon>
        <taxon>Fungi</taxon>
        <taxon>Dikarya</taxon>
        <taxon>Ascomycota</taxon>
        <taxon>Pezizomycotina</taxon>
        <taxon>Dothideomycetes</taxon>
        <taxon>Dothideomycetidae</taxon>
        <taxon>Myriangiales</taxon>
        <taxon>Elsinoaceae</taxon>
        <taxon>Sphaceloma</taxon>
    </lineage>
</organism>
<dbReference type="Proteomes" id="UP000243797">
    <property type="component" value="Unassembled WGS sequence"/>
</dbReference>
<dbReference type="PROSITE" id="PS50056">
    <property type="entry name" value="TYR_PHOSPHATASE_2"/>
    <property type="match status" value="1"/>
</dbReference>
<reference evidence="6 7" key="1">
    <citation type="submission" date="2017-06" db="EMBL/GenBank/DDBJ databases">
        <title>Draft genome sequence of a variant of Elsinoe murrayae.</title>
        <authorList>
            <person name="Cheng Q."/>
        </authorList>
    </citation>
    <scope>NUCLEOTIDE SEQUENCE [LARGE SCALE GENOMIC DNA]</scope>
    <source>
        <strain evidence="6 7">CQ-2017a</strain>
    </source>
</reference>
<evidence type="ECO:0000313" key="6">
    <source>
        <dbReference type="EMBL" id="PNS18775.1"/>
    </source>
</evidence>
<dbReference type="InterPro" id="IPR053239">
    <property type="entry name" value="Dual_spec_PTase"/>
</dbReference>
<dbReference type="Pfam" id="PF00782">
    <property type="entry name" value="DSPc"/>
    <property type="match status" value="1"/>
</dbReference>
<dbReference type="PROSITE" id="PS50054">
    <property type="entry name" value="TYR_PHOSPHATASE_DUAL"/>
    <property type="match status" value="1"/>
</dbReference>
<evidence type="ECO:0000256" key="3">
    <source>
        <dbReference type="SAM" id="MobiDB-lite"/>
    </source>
</evidence>
<dbReference type="PROSITE" id="PS00383">
    <property type="entry name" value="TYR_PHOSPHATASE_1"/>
    <property type="match status" value="1"/>
</dbReference>
<keyword evidence="2" id="KW-0904">Protein phosphatase</keyword>
<dbReference type="InterPro" id="IPR020422">
    <property type="entry name" value="TYR_PHOSPHATASE_DUAL_dom"/>
</dbReference>
<sequence>MSTVMATVVTRPASLTKSASPPSTSLSLNTSVRGTPSSVPNKHLPYCSPGPRPAGHRLSSPGTPTTPSPALETSTLLCPPDDYPKLSSRPPVYSLDSTQLHRALDHIASQPLPDPKLVFPWLHGLHPENSLQLAFFIARKKALRRVPKYLRSITVVKAGGDLSCSKIRGAVTPEELLCSGKMSEEPQFLDADPRDGFSVRNFQIQAAKLATVSDIVVYGDDTTPKEEVTRLAERISRAQKAWREREREREPGLERPTFSTFVLSDTFAEVEQNHAEIVAIGSNCYLTGNVIDFFHQERVEMSTMSAASEIAHNVWLGPTPDSELHEAFTSAAEDDKPLPYDLLIECNEVAQIPNRNAFNVLESLLASPETNKTAIPQLEFPGSGSIMPPTWSQLEADGLIATITWIYKQAHSTSSAVAGADPVSDSRKRKDSKVCLPLDSDGDSFMPSPPQSPTHTSSTGRKFLLHCSDGYTETTLLAVAYYMYAHCVPLHEAYISLHKIHKRNFFAYPTDVALLTAIQPRILSSSPLAQSGLSLERLVPARPKWMDKVDGSLPSRVTEWMYLGNLNHANNPGLLKELGIGQVLSVGESVDWRQADRETFCEGGKWEWERTTGEGRWMFVGGVQDNGVDPLTEEFESCLDFIRKGRERGVATLVHCRVGVSRSATICIAEVMNEFGFSFPRAYCFVRARRLNVIIQPHLRFSYELLKYEEYQAVKRARPFKRELEWATIAREIAAMNRPYSRQ</sequence>
<proteinExistence type="predicted"/>
<gene>
    <name evidence="6" type="ORF">CAC42_5314</name>
</gene>
<dbReference type="GO" id="GO:0033260">
    <property type="term" value="P:nuclear DNA replication"/>
    <property type="evidence" value="ECO:0007669"/>
    <property type="project" value="TreeGrafter"/>
</dbReference>
<dbReference type="InParanoid" id="A0A2K1QUP3"/>
<evidence type="ECO:0000256" key="1">
    <source>
        <dbReference type="ARBA" id="ARBA00022801"/>
    </source>
</evidence>